<dbReference type="RefSeq" id="WP_132874168.1">
    <property type="nucleotide sequence ID" value="NZ_JAJUHT010000016.1"/>
</dbReference>
<accession>A0A4R1K708</accession>
<comment type="caution">
    <text evidence="1">The sequence shown here is derived from an EMBL/GenBank/DDBJ whole genome shotgun (WGS) entry which is preliminary data.</text>
</comment>
<dbReference type="OrthoDB" id="9791543at2"/>
<dbReference type="EMBL" id="SMGG01000005">
    <property type="protein sequence ID" value="TCK60022.1"/>
    <property type="molecule type" value="Genomic_DNA"/>
</dbReference>
<proteinExistence type="predicted"/>
<dbReference type="SUPFAM" id="SSF52540">
    <property type="entry name" value="P-loop containing nucleoside triphosphate hydrolases"/>
    <property type="match status" value="1"/>
</dbReference>
<protein>
    <submittedName>
        <fullName evidence="1">Putative ABC-type ATPase</fullName>
    </submittedName>
</protein>
<dbReference type="PANTHER" id="PTHR39206">
    <property type="entry name" value="SLL8004 PROTEIN"/>
    <property type="match status" value="1"/>
</dbReference>
<keyword evidence="2" id="KW-1185">Reference proteome</keyword>
<dbReference type="InterPro" id="IPR027417">
    <property type="entry name" value="P-loop_NTPase"/>
</dbReference>
<dbReference type="AlphaFoldDB" id="A0A4R1K708"/>
<gene>
    <name evidence="1" type="ORF">C8D98_2194</name>
</gene>
<dbReference type="Proteomes" id="UP000294614">
    <property type="component" value="Unassembled WGS sequence"/>
</dbReference>
<evidence type="ECO:0000313" key="2">
    <source>
        <dbReference type="Proteomes" id="UP000294614"/>
    </source>
</evidence>
<dbReference type="Pfam" id="PF13671">
    <property type="entry name" value="AAA_33"/>
    <property type="match status" value="1"/>
</dbReference>
<organism evidence="1 2">
    <name type="scientific">Seleniivibrio woodruffii</name>
    <dbReference type="NCBI Taxonomy" id="1078050"/>
    <lineage>
        <taxon>Bacteria</taxon>
        <taxon>Pseudomonadati</taxon>
        <taxon>Deferribacterota</taxon>
        <taxon>Deferribacteres</taxon>
        <taxon>Deferribacterales</taxon>
        <taxon>Geovibrionaceae</taxon>
        <taxon>Seleniivibrio</taxon>
    </lineage>
</organism>
<sequence length="188" mass="21209">MKTLYVIAGANGSGKTTFARKYCAAKDIPFLNADDIAAEYQRGGFGTRNLAAGKELLRHLSGYVHSGKTVAFETTLSGLAYARRLNEAKGMGYRIVLFYLFVDSPDVSIERIQGRVKAGGHYIPDEVVRTRTRKSICNFFRVYETLADLWFMYYNGGMEPLKVAEKLGSVSQVFDTRRYEMLKVRCEK</sequence>
<dbReference type="PANTHER" id="PTHR39206:SF1">
    <property type="entry name" value="SLL8004 PROTEIN"/>
    <property type="match status" value="1"/>
</dbReference>
<name>A0A4R1K708_9BACT</name>
<reference evidence="1 2" key="1">
    <citation type="submission" date="2019-03" db="EMBL/GenBank/DDBJ databases">
        <title>Genomic Encyclopedia of Type Strains, Phase IV (KMG-IV): sequencing the most valuable type-strain genomes for metagenomic binning, comparative biology and taxonomic classification.</title>
        <authorList>
            <person name="Goeker M."/>
        </authorList>
    </citation>
    <scope>NUCLEOTIDE SEQUENCE [LARGE SCALE GENOMIC DNA]</scope>
    <source>
        <strain evidence="1 2">DSM 24984</strain>
    </source>
</reference>
<evidence type="ECO:0000313" key="1">
    <source>
        <dbReference type="EMBL" id="TCK60022.1"/>
    </source>
</evidence>
<dbReference type="Gene3D" id="3.40.50.300">
    <property type="entry name" value="P-loop containing nucleotide triphosphate hydrolases"/>
    <property type="match status" value="1"/>
</dbReference>